<feature type="signal peptide" evidence="2">
    <location>
        <begin position="1"/>
        <end position="20"/>
    </location>
</feature>
<evidence type="ECO:0000256" key="1">
    <source>
        <dbReference type="SAM" id="Phobius"/>
    </source>
</evidence>
<dbReference type="EMBL" id="JAHQCS010000077">
    <property type="protein sequence ID" value="MBU9711560.1"/>
    <property type="molecule type" value="Genomic_DNA"/>
</dbReference>
<dbReference type="RefSeq" id="WP_217065502.1">
    <property type="nucleotide sequence ID" value="NZ_JAHQCS010000077.1"/>
</dbReference>
<evidence type="ECO:0000313" key="4">
    <source>
        <dbReference type="Proteomes" id="UP000784880"/>
    </source>
</evidence>
<protein>
    <submittedName>
        <fullName evidence="3">DUF1104 domain-containing protein</fullName>
    </submittedName>
</protein>
<organism evidence="3 4">
    <name type="scientific">Evansella tamaricis</name>
    <dbReference type="NCBI Taxonomy" id="2069301"/>
    <lineage>
        <taxon>Bacteria</taxon>
        <taxon>Bacillati</taxon>
        <taxon>Bacillota</taxon>
        <taxon>Bacilli</taxon>
        <taxon>Bacillales</taxon>
        <taxon>Bacillaceae</taxon>
        <taxon>Evansella</taxon>
    </lineage>
</organism>
<sequence>MKSSKIGLALSLLAFLMAFTTVFSPYATKANDLDLQFLPDGSLILTPEQKEFQEFVDKVDPYVEVNKSNKKFQLTKDAKENLDRATLKEAQKFLNERNKELKHQLDEFSISADGNALEATLESADEFAPMSSAHIRATNRWYGFDIWFSSSFVQAFSDNILLFGATVQGINTALLVTLAAFKISPPGWVTSAVTAIAFLGAWLFISRDQGCGVNLRVITISPIGAPIPTVWNAC</sequence>
<dbReference type="Proteomes" id="UP000784880">
    <property type="component" value="Unassembled WGS sequence"/>
</dbReference>
<proteinExistence type="predicted"/>
<name>A0ABS6JGH6_9BACI</name>
<keyword evidence="1" id="KW-1133">Transmembrane helix</keyword>
<feature type="transmembrane region" description="Helical" evidence="1">
    <location>
        <begin position="188"/>
        <end position="205"/>
    </location>
</feature>
<comment type="caution">
    <text evidence="3">The sequence shown here is derived from an EMBL/GenBank/DDBJ whole genome shotgun (WGS) entry which is preliminary data.</text>
</comment>
<keyword evidence="1" id="KW-0472">Membrane</keyword>
<keyword evidence="2" id="KW-0732">Signal</keyword>
<accession>A0ABS6JGH6</accession>
<evidence type="ECO:0000256" key="2">
    <source>
        <dbReference type="SAM" id="SignalP"/>
    </source>
</evidence>
<gene>
    <name evidence="3" type="ORF">KS419_07415</name>
</gene>
<keyword evidence="4" id="KW-1185">Reference proteome</keyword>
<reference evidence="3 4" key="1">
    <citation type="submission" date="2021-06" db="EMBL/GenBank/DDBJ databases">
        <title>Bacillus sp. RD4P76, an endophyte from a halophyte.</title>
        <authorList>
            <person name="Sun J.-Q."/>
        </authorList>
    </citation>
    <scope>NUCLEOTIDE SEQUENCE [LARGE SCALE GENOMIC DNA]</scope>
    <source>
        <strain evidence="3 4">CGMCC 1.15917</strain>
    </source>
</reference>
<feature type="chain" id="PRO_5047094739" evidence="2">
    <location>
        <begin position="21"/>
        <end position="234"/>
    </location>
</feature>
<evidence type="ECO:0000313" key="3">
    <source>
        <dbReference type="EMBL" id="MBU9711560.1"/>
    </source>
</evidence>
<keyword evidence="1" id="KW-0812">Transmembrane</keyword>
<feature type="transmembrane region" description="Helical" evidence="1">
    <location>
        <begin position="160"/>
        <end position="181"/>
    </location>
</feature>